<dbReference type="AlphaFoldDB" id="A0A4R1XM92"/>
<gene>
    <name evidence="2" type="ORF">EC844_1151</name>
</gene>
<dbReference type="Proteomes" id="UP000294963">
    <property type="component" value="Unassembled WGS sequence"/>
</dbReference>
<comment type="caution">
    <text evidence="2">The sequence shown here is derived from an EMBL/GenBank/DDBJ whole genome shotgun (WGS) entry which is preliminary data.</text>
</comment>
<keyword evidence="1" id="KW-0732">Signal</keyword>
<keyword evidence="3" id="KW-1185">Reference proteome</keyword>
<proteinExistence type="predicted"/>
<reference evidence="2 3" key="1">
    <citation type="submission" date="2019-03" db="EMBL/GenBank/DDBJ databases">
        <title>Genomic analyses of the natural microbiome of Caenorhabditis elegans.</title>
        <authorList>
            <person name="Samuel B."/>
        </authorList>
    </citation>
    <scope>NUCLEOTIDE SEQUENCE [LARGE SCALE GENOMIC DNA]</scope>
    <source>
        <strain evidence="2 3">JUb89</strain>
    </source>
</reference>
<dbReference type="PROSITE" id="PS51257">
    <property type="entry name" value="PROKAR_LIPOPROTEIN"/>
    <property type="match status" value="1"/>
</dbReference>
<evidence type="ECO:0008006" key="4">
    <source>
        <dbReference type="Google" id="ProtNLM"/>
    </source>
</evidence>
<accession>A0A4R1XM92</accession>
<feature type="chain" id="PRO_5020617702" description="Lipoprotein" evidence="1">
    <location>
        <begin position="23"/>
        <end position="81"/>
    </location>
</feature>
<evidence type="ECO:0000313" key="3">
    <source>
        <dbReference type="Proteomes" id="UP000294963"/>
    </source>
</evidence>
<name>A0A4R1XM92_ACICA</name>
<evidence type="ECO:0000313" key="2">
    <source>
        <dbReference type="EMBL" id="TCM65164.1"/>
    </source>
</evidence>
<organism evidence="2 3">
    <name type="scientific">Acinetobacter calcoaceticus</name>
    <dbReference type="NCBI Taxonomy" id="471"/>
    <lineage>
        <taxon>Bacteria</taxon>
        <taxon>Pseudomonadati</taxon>
        <taxon>Pseudomonadota</taxon>
        <taxon>Gammaproteobacteria</taxon>
        <taxon>Moraxellales</taxon>
        <taxon>Moraxellaceae</taxon>
        <taxon>Acinetobacter</taxon>
        <taxon>Acinetobacter calcoaceticus/baumannii complex</taxon>
    </lineage>
</organism>
<protein>
    <recommendedName>
        <fullName evidence="4">Lipoprotein</fullName>
    </recommendedName>
</protein>
<sequence>MNKLIKALFGVSLSIPSINALASGCVNQGSIKHITMLAQLGTVNLSGNVKRFDEIKRVTFRPDSSAPDVADCANNSTVSQL</sequence>
<dbReference type="EMBL" id="SLVJ01000015">
    <property type="protein sequence ID" value="TCM65164.1"/>
    <property type="molecule type" value="Genomic_DNA"/>
</dbReference>
<feature type="signal peptide" evidence="1">
    <location>
        <begin position="1"/>
        <end position="22"/>
    </location>
</feature>
<evidence type="ECO:0000256" key="1">
    <source>
        <dbReference type="SAM" id="SignalP"/>
    </source>
</evidence>